<dbReference type="GO" id="GO:0031533">
    <property type="term" value="C:mRNA capping enzyme complex"/>
    <property type="evidence" value="ECO:0007669"/>
    <property type="project" value="UniProtKB-UniRule"/>
</dbReference>
<feature type="compositionally biased region" description="Low complexity" evidence="9">
    <location>
        <begin position="90"/>
        <end position="104"/>
    </location>
</feature>
<dbReference type="EMBL" id="BCLY01000009">
    <property type="protein sequence ID" value="GAQ08008.1"/>
    <property type="molecule type" value="Genomic_DNA"/>
</dbReference>
<dbReference type="AlphaFoldDB" id="A0AAN4PKV5"/>
<keyword evidence="5 8" id="KW-0378">Hydrolase</keyword>
<dbReference type="GO" id="GO:0140818">
    <property type="term" value="F:mRNA 5'-triphosphate monophosphatase activity"/>
    <property type="evidence" value="ECO:0007669"/>
    <property type="project" value="UniProtKB-EC"/>
</dbReference>
<comment type="subunit">
    <text evidence="8">Heterodimer. The mRNA-capping enzyme is composed of two separate chains alpha and beta, respectively a mRNA guanylyltransferase and an mRNA 5'-triphosphate monophosphatase.</text>
</comment>
<dbReference type="CDD" id="cd07470">
    <property type="entry name" value="CYTH-like_mRNA_RTPase"/>
    <property type="match status" value="1"/>
</dbReference>
<feature type="compositionally biased region" description="Low complexity" evidence="9">
    <location>
        <begin position="186"/>
        <end position="198"/>
    </location>
</feature>
<dbReference type="InterPro" id="IPR040343">
    <property type="entry name" value="Cet1/Ctl1"/>
</dbReference>
<feature type="compositionally biased region" description="Polar residues" evidence="9">
    <location>
        <begin position="74"/>
        <end position="89"/>
    </location>
</feature>
<keyword evidence="4 8" id="KW-0507">mRNA processing</keyword>
<comment type="catalytic activity">
    <reaction evidence="7">
        <text>a 5'-end triphospho-ribonucleoside in mRNA + H2O = a 5'-end diphospho-ribonucleoside in mRNA + phosphate + H(+)</text>
        <dbReference type="Rhea" id="RHEA:67004"/>
        <dbReference type="Rhea" id="RHEA-COMP:17164"/>
        <dbReference type="Rhea" id="RHEA-COMP:17165"/>
        <dbReference type="ChEBI" id="CHEBI:15377"/>
        <dbReference type="ChEBI" id="CHEBI:15378"/>
        <dbReference type="ChEBI" id="CHEBI:43474"/>
        <dbReference type="ChEBI" id="CHEBI:167616"/>
        <dbReference type="ChEBI" id="CHEBI:167618"/>
        <dbReference type="EC" id="3.6.1.74"/>
    </reaction>
    <physiologicalReaction direction="left-to-right" evidence="7">
        <dbReference type="Rhea" id="RHEA:67005"/>
    </physiologicalReaction>
</comment>
<name>A0AAN4PKV5_ASPLE</name>
<dbReference type="InterPro" id="IPR037009">
    <property type="entry name" value="mRNA_triPase_Cet1_sf"/>
</dbReference>
<evidence type="ECO:0000256" key="9">
    <source>
        <dbReference type="SAM" id="MobiDB-lite"/>
    </source>
</evidence>
<accession>A0AAN4PKV5</accession>
<comment type="similarity">
    <text evidence="3 8">Belongs to the fungal TPase family.</text>
</comment>
<feature type="compositionally biased region" description="Low complexity" evidence="9">
    <location>
        <begin position="349"/>
        <end position="370"/>
    </location>
</feature>
<dbReference type="InterPro" id="IPR004206">
    <property type="entry name" value="mRNA_triPase_Cet1"/>
</dbReference>
<feature type="compositionally biased region" description="Low complexity" evidence="9">
    <location>
        <begin position="152"/>
        <end position="165"/>
    </location>
</feature>
<evidence type="ECO:0000256" key="3">
    <source>
        <dbReference type="ARBA" id="ARBA00006345"/>
    </source>
</evidence>
<comment type="cofactor">
    <cofactor evidence="1 8">
        <name>Mg(2+)</name>
        <dbReference type="ChEBI" id="CHEBI:18420"/>
    </cofactor>
</comment>
<dbReference type="InterPro" id="IPR033469">
    <property type="entry name" value="CYTH-like_dom_sf"/>
</dbReference>
<feature type="region of interest" description="Disordered" evidence="9">
    <location>
        <begin position="417"/>
        <end position="486"/>
    </location>
</feature>
<evidence type="ECO:0000256" key="2">
    <source>
        <dbReference type="ARBA" id="ARBA00004123"/>
    </source>
</evidence>
<evidence type="ECO:0000256" key="6">
    <source>
        <dbReference type="ARBA" id="ARBA00023242"/>
    </source>
</evidence>
<feature type="compositionally biased region" description="Pro residues" evidence="9">
    <location>
        <begin position="474"/>
        <end position="486"/>
    </location>
</feature>
<evidence type="ECO:0000256" key="5">
    <source>
        <dbReference type="ARBA" id="ARBA00022801"/>
    </source>
</evidence>
<keyword evidence="6 8" id="KW-0539">Nucleus</keyword>
<feature type="region of interest" description="Disordered" evidence="9">
    <location>
        <begin position="1"/>
        <end position="403"/>
    </location>
</feature>
<keyword evidence="8" id="KW-0506">mRNA capping</keyword>
<feature type="compositionally biased region" description="Polar residues" evidence="9">
    <location>
        <begin position="214"/>
        <end position="230"/>
    </location>
</feature>
<dbReference type="Gene3D" id="3.20.100.10">
    <property type="entry name" value="mRNA triphosphatase Cet1-like"/>
    <property type="match status" value="1"/>
</dbReference>
<comment type="caution">
    <text evidence="11">The sequence shown here is derived from an EMBL/GenBank/DDBJ whole genome shotgun (WGS) entry which is preliminary data.</text>
</comment>
<feature type="compositionally biased region" description="Low complexity" evidence="9">
    <location>
        <begin position="231"/>
        <end position="244"/>
    </location>
</feature>
<feature type="compositionally biased region" description="Polar residues" evidence="9">
    <location>
        <begin position="1"/>
        <end position="30"/>
    </location>
</feature>
<gene>
    <name evidence="11" type="ORF">ALT_5329</name>
</gene>
<evidence type="ECO:0000313" key="11">
    <source>
        <dbReference type="EMBL" id="GAQ08008.1"/>
    </source>
</evidence>
<evidence type="ECO:0000256" key="8">
    <source>
        <dbReference type="RuleBase" id="RU367053"/>
    </source>
</evidence>
<feature type="compositionally biased region" description="Basic and acidic residues" evidence="9">
    <location>
        <begin position="264"/>
        <end position="274"/>
    </location>
</feature>
<dbReference type="PANTHER" id="PTHR28118:SF1">
    <property type="entry name" value="POLYNUCLEOTIDE 5'-TRIPHOSPHATASE CTL1-RELATED"/>
    <property type="match status" value="1"/>
</dbReference>
<evidence type="ECO:0000256" key="7">
    <source>
        <dbReference type="ARBA" id="ARBA00047740"/>
    </source>
</evidence>
<evidence type="ECO:0000259" key="10">
    <source>
        <dbReference type="PROSITE" id="PS50835"/>
    </source>
</evidence>
<reference evidence="11 12" key="1">
    <citation type="submission" date="2015-11" db="EMBL/GenBank/DDBJ databases">
        <title>Aspergillus lentulus strain IFM 54703T.</title>
        <authorList>
            <person name="Kusuya Y."/>
            <person name="Sakai K."/>
            <person name="Kamei K."/>
            <person name="Takahashi H."/>
            <person name="Yaguchi T."/>
        </authorList>
    </citation>
    <scope>NUCLEOTIDE SEQUENCE [LARGE SCALE GENOMIC DNA]</scope>
    <source>
        <strain evidence="11 12">IFM 54703</strain>
    </source>
</reference>
<comment type="subcellular location">
    <subcellularLocation>
        <location evidence="2 8">Nucleus</location>
    </subcellularLocation>
</comment>
<dbReference type="PANTHER" id="PTHR28118">
    <property type="entry name" value="POLYNUCLEOTIDE 5'-TRIPHOSPHATASE-RELATED"/>
    <property type="match status" value="1"/>
</dbReference>
<feature type="compositionally biased region" description="Low complexity" evidence="9">
    <location>
        <begin position="113"/>
        <end position="135"/>
    </location>
</feature>
<feature type="compositionally biased region" description="Low complexity" evidence="9">
    <location>
        <begin position="447"/>
        <end position="467"/>
    </location>
</feature>
<evidence type="ECO:0000256" key="4">
    <source>
        <dbReference type="ARBA" id="ARBA00022664"/>
    </source>
</evidence>
<evidence type="ECO:0000313" key="12">
    <source>
        <dbReference type="Proteomes" id="UP000051487"/>
    </source>
</evidence>
<dbReference type="GO" id="GO:0004651">
    <property type="term" value="F:polynucleotide 5'-phosphatase activity"/>
    <property type="evidence" value="ECO:0007669"/>
    <property type="project" value="UniProtKB-UniRule"/>
</dbReference>
<proteinExistence type="inferred from homology"/>
<comment type="function">
    <text evidence="8">First step of mRNA capping. Converts the 5'-triphosphate end of a nascent mRNA chain into a diphosphate end.</text>
</comment>
<dbReference type="SUPFAM" id="SSF55154">
    <property type="entry name" value="CYTH-like phosphatases"/>
    <property type="match status" value="1"/>
</dbReference>
<feature type="compositionally biased region" description="Polar residues" evidence="9">
    <location>
        <begin position="327"/>
        <end position="341"/>
    </location>
</feature>
<protein>
    <recommendedName>
        <fullName evidence="8">mRNA-capping enzyme subunit beta</fullName>
        <ecNumber evidence="8">3.6.1.74</ecNumber>
    </recommendedName>
    <alternativeName>
        <fullName evidence="8">mRNA 5'-phosphatase</fullName>
    </alternativeName>
    <alternativeName>
        <fullName evidence="8">mRNA 5'-triphosphate monophosphatase</fullName>
    </alternativeName>
</protein>
<dbReference type="FunFam" id="3.20.100.10:FF:000002">
    <property type="entry name" value="mRNA capping nucleoside-triphosphatase, putative"/>
    <property type="match status" value="1"/>
</dbReference>
<dbReference type="EC" id="3.6.1.74" evidence="8"/>
<organism evidence="11 12">
    <name type="scientific">Aspergillus lentulus</name>
    <dbReference type="NCBI Taxonomy" id="293939"/>
    <lineage>
        <taxon>Eukaryota</taxon>
        <taxon>Fungi</taxon>
        <taxon>Dikarya</taxon>
        <taxon>Ascomycota</taxon>
        <taxon>Pezizomycotina</taxon>
        <taxon>Eurotiomycetes</taxon>
        <taxon>Eurotiomycetidae</taxon>
        <taxon>Eurotiales</taxon>
        <taxon>Aspergillaceae</taxon>
        <taxon>Aspergillus</taxon>
        <taxon>Aspergillus subgen. Fumigati</taxon>
    </lineage>
</organism>
<evidence type="ECO:0000256" key="1">
    <source>
        <dbReference type="ARBA" id="ARBA00001946"/>
    </source>
</evidence>
<sequence length="799" mass="86182">MDLRTIMNSDATGTSDAAPAPSQQSLSRTESVYPPRQAQNVTASPSPSSPSHPPGFQQQPPQPPPLQRPHASPERSSSYGSIQSPFQYHSASALSAGAQSQRGQSPPPPAPPFASSVSRDSYSAAAGYNAAAPLASPYTPQPASSAGPFPEQQQQQSYFAQQRTQSIQSVLSPPPATNHSFPPRESPSSAASQSHPSQLFSPPAHGSLPGTPRASATTSLPRQTTPSTRPQSSGHDSQSHHGSSPWVGPDSQVHMSPTSMPRASRQDSRHRELTPRQFPPGVDRRASDESVSPKTAYPAASRQGSMTSTSEQRFAAQSSRIGDGATRENSTASIMNMSQSPVAPVDARTAPTTSQTNSSPSSQSFKPNASLTGDAFPTKMDVTPDFNSDSSERPAKRRRRRYIEPPIFAQRSVRTKGRCPMIPNPLPPIPKHLRDSPRNPFKARRQSTPSQAPPATVAPSTAATAVTKSETPPVNGPPAARLPPAPAAPALPVGSLGPWEPSITGFIPHEEITKLVCDFLFQHVVLRNDATAAPAGTAAAGQGAIIEVEAKLGHLIDMDRGERLSLPILTESVINKENPRFRTAFESSMTLSQHRAMNNFLNEAVKASMPQTNQGRIPLSYAHKKERDTFYEISPSELPPVIRQNLNPRHKPKVRVTVDQRTGEVLAKIVKCRIADMDVHSPRTSVDWRVSVNLEMSYEGDVSHLPMVDSRGGRGGDRSKDRMSYRHLAYQIDLTQVAKSEPPSKGDFEHELEIEASAAEIRRQGQLAMAGDPQNQYEDLVKGFVDNIRVLARAVPPPS</sequence>
<feature type="compositionally biased region" description="Polar residues" evidence="9">
    <location>
        <begin position="302"/>
        <end position="320"/>
    </location>
</feature>
<dbReference type="Proteomes" id="UP000051487">
    <property type="component" value="Unassembled WGS sequence"/>
</dbReference>
<dbReference type="InterPro" id="IPR007110">
    <property type="entry name" value="Ig-like_dom"/>
</dbReference>
<dbReference type="PROSITE" id="PS50835">
    <property type="entry name" value="IG_LIKE"/>
    <property type="match status" value="1"/>
</dbReference>
<dbReference type="Pfam" id="PF02940">
    <property type="entry name" value="mRNA_triPase"/>
    <property type="match status" value="1"/>
</dbReference>
<feature type="domain" description="Ig-like" evidence="10">
    <location>
        <begin position="652"/>
        <end position="688"/>
    </location>
</feature>
<dbReference type="GO" id="GO:0006370">
    <property type="term" value="P:7-methylguanosine mRNA capping"/>
    <property type="evidence" value="ECO:0007669"/>
    <property type="project" value="UniProtKB-UniRule"/>
</dbReference>